<dbReference type="Proteomes" id="UP000283269">
    <property type="component" value="Unassembled WGS sequence"/>
</dbReference>
<dbReference type="AlphaFoldDB" id="A0A409WGS0"/>
<keyword evidence="2" id="KW-1185">Reference proteome</keyword>
<accession>A0A409WGS0</accession>
<proteinExistence type="predicted"/>
<evidence type="ECO:0000313" key="2">
    <source>
        <dbReference type="Proteomes" id="UP000283269"/>
    </source>
</evidence>
<organism evidence="1 2">
    <name type="scientific">Psilocybe cyanescens</name>
    <dbReference type="NCBI Taxonomy" id="93625"/>
    <lineage>
        <taxon>Eukaryota</taxon>
        <taxon>Fungi</taxon>
        <taxon>Dikarya</taxon>
        <taxon>Basidiomycota</taxon>
        <taxon>Agaricomycotina</taxon>
        <taxon>Agaricomycetes</taxon>
        <taxon>Agaricomycetidae</taxon>
        <taxon>Agaricales</taxon>
        <taxon>Agaricineae</taxon>
        <taxon>Strophariaceae</taxon>
        <taxon>Psilocybe</taxon>
    </lineage>
</organism>
<evidence type="ECO:0000313" key="1">
    <source>
        <dbReference type="EMBL" id="PPQ77699.1"/>
    </source>
</evidence>
<dbReference type="CDD" id="cd02989">
    <property type="entry name" value="Phd_like_TxnDC9"/>
    <property type="match status" value="1"/>
</dbReference>
<dbReference type="STRING" id="93625.A0A409WGS0"/>
<sequence length="244" mass="27970">MAASVTELIAEFGLDFLKPSPPTFHLSNSKAASLAARLVENNHPGRLRDRDEDEDDEALFAELQEEIENDSNASVRERGLQVLKAEMERMKHKKENHYGQYTEISDEKEVVQVSAREARCVVHFYHTKFKRCEIMDKHLAKLAPKYTNTRFFRVFVENIPWLVEKLFIKVLPCVICFVDGVAKDRLVGFEELGNDDLFSTAVLELRLAQSNVIQKSNGNALEPLFKVSSSHRLQQNDDDEVFDL</sequence>
<comment type="caution">
    <text evidence="1">The sequence shown here is derived from an EMBL/GenBank/DDBJ whole genome shotgun (WGS) entry which is preliminary data.</text>
</comment>
<dbReference type="OrthoDB" id="10257948at2759"/>
<dbReference type="SUPFAM" id="SSF52833">
    <property type="entry name" value="Thioredoxin-like"/>
    <property type="match status" value="1"/>
</dbReference>
<dbReference type="FunCoup" id="A0A409WGS0">
    <property type="interactions" value="705"/>
</dbReference>
<dbReference type="EMBL" id="NHYD01003434">
    <property type="protein sequence ID" value="PPQ77699.1"/>
    <property type="molecule type" value="Genomic_DNA"/>
</dbReference>
<name>A0A409WGS0_PSICY</name>
<gene>
    <name evidence="1" type="ORF">CVT25_011133</name>
</gene>
<dbReference type="InParanoid" id="A0A409WGS0"/>
<dbReference type="Gene3D" id="3.40.30.10">
    <property type="entry name" value="Glutaredoxin"/>
    <property type="match status" value="1"/>
</dbReference>
<reference evidence="1 2" key="1">
    <citation type="journal article" date="2018" name="Evol. Lett.">
        <title>Horizontal gene cluster transfer increased hallucinogenic mushroom diversity.</title>
        <authorList>
            <person name="Reynolds H.T."/>
            <person name="Vijayakumar V."/>
            <person name="Gluck-Thaler E."/>
            <person name="Korotkin H.B."/>
            <person name="Matheny P.B."/>
            <person name="Slot J.C."/>
        </authorList>
    </citation>
    <scope>NUCLEOTIDE SEQUENCE [LARGE SCALE GENOMIC DNA]</scope>
    <source>
        <strain evidence="1 2">2631</strain>
    </source>
</reference>
<dbReference type="InterPro" id="IPR036249">
    <property type="entry name" value="Thioredoxin-like_sf"/>
</dbReference>
<protein>
    <submittedName>
        <fullName evidence="1">Uncharacterized protein</fullName>
    </submittedName>
</protein>
<dbReference type="PANTHER" id="PTHR21148">
    <property type="entry name" value="THIOREDOXIN DOMAIN-CONTAINING PROTEIN 9"/>
    <property type="match status" value="1"/>
</dbReference>